<gene>
    <name evidence="2" type="ORF">UFOPK3674_00277</name>
</gene>
<sequence length="285" mass="30636">MARLFRTIALIGLATFAFAPAAAQAATCPNADLQPTAANAALVTDATLCLLNEQRAAEGLPALVRQGDLDRASTAYASKMVVERFFDHIAPDGSTVTRRLRAVNYIPTAAGWEWSVGENIGWAEYYLATPASMVKAWMASPGHRANILSDTFREIGVGIVPATPISAAVGATYVTDFGRRTYNEAPVIVSTVVDTPVGSVAISRMGLQMKILMDRTIKLRVRVQRLAQAGLAGHDLGTKTIRAHRGTNALKIKLMAGHRITVGRYRVTITCKGAAAMKRIVVVRY</sequence>
<dbReference type="PANTHER" id="PTHR31157:SF1">
    <property type="entry name" value="SCP DOMAIN-CONTAINING PROTEIN"/>
    <property type="match status" value="1"/>
</dbReference>
<accession>A0A6J7HK36</accession>
<name>A0A6J7HK36_9ZZZZ</name>
<protein>
    <submittedName>
        <fullName evidence="2">Unannotated protein</fullName>
    </submittedName>
</protein>
<dbReference type="AlphaFoldDB" id="A0A6J7HK36"/>
<evidence type="ECO:0000259" key="1">
    <source>
        <dbReference type="Pfam" id="PF00188"/>
    </source>
</evidence>
<dbReference type="Gene3D" id="3.40.33.10">
    <property type="entry name" value="CAP"/>
    <property type="match status" value="1"/>
</dbReference>
<dbReference type="InterPro" id="IPR014044">
    <property type="entry name" value="CAP_dom"/>
</dbReference>
<dbReference type="InterPro" id="IPR035940">
    <property type="entry name" value="CAP_sf"/>
</dbReference>
<dbReference type="EMBL" id="CAFBMX010000001">
    <property type="protein sequence ID" value="CAB4916520.1"/>
    <property type="molecule type" value="Genomic_DNA"/>
</dbReference>
<dbReference type="SUPFAM" id="SSF55797">
    <property type="entry name" value="PR-1-like"/>
    <property type="match status" value="1"/>
</dbReference>
<evidence type="ECO:0000313" key="2">
    <source>
        <dbReference type="EMBL" id="CAB4916520.1"/>
    </source>
</evidence>
<proteinExistence type="predicted"/>
<dbReference type="PANTHER" id="PTHR31157">
    <property type="entry name" value="SCP DOMAIN-CONTAINING PROTEIN"/>
    <property type="match status" value="1"/>
</dbReference>
<feature type="domain" description="SCP" evidence="1">
    <location>
        <begin position="50"/>
        <end position="163"/>
    </location>
</feature>
<dbReference type="Pfam" id="PF00188">
    <property type="entry name" value="CAP"/>
    <property type="match status" value="1"/>
</dbReference>
<dbReference type="CDD" id="cd05379">
    <property type="entry name" value="CAP_bacterial"/>
    <property type="match status" value="1"/>
</dbReference>
<reference evidence="2" key="1">
    <citation type="submission" date="2020-05" db="EMBL/GenBank/DDBJ databases">
        <authorList>
            <person name="Chiriac C."/>
            <person name="Salcher M."/>
            <person name="Ghai R."/>
            <person name="Kavagutti S V."/>
        </authorList>
    </citation>
    <scope>NUCLEOTIDE SEQUENCE</scope>
</reference>
<organism evidence="2">
    <name type="scientific">freshwater metagenome</name>
    <dbReference type="NCBI Taxonomy" id="449393"/>
    <lineage>
        <taxon>unclassified sequences</taxon>
        <taxon>metagenomes</taxon>
        <taxon>ecological metagenomes</taxon>
    </lineage>
</organism>